<reference evidence="2" key="1">
    <citation type="journal article" date="2019" name="Int. J. Syst. Evol. Microbiol.">
        <title>The Global Catalogue of Microorganisms (GCM) 10K type strain sequencing project: providing services to taxonomists for standard genome sequencing and annotation.</title>
        <authorList>
            <consortium name="The Broad Institute Genomics Platform"/>
            <consortium name="The Broad Institute Genome Sequencing Center for Infectious Disease"/>
            <person name="Wu L."/>
            <person name="Ma J."/>
        </authorList>
    </citation>
    <scope>NUCLEOTIDE SEQUENCE [LARGE SCALE GENOMIC DNA]</scope>
    <source>
        <strain evidence="2">JCM 16231</strain>
    </source>
</reference>
<keyword evidence="2" id="KW-1185">Reference proteome</keyword>
<dbReference type="InterPro" id="IPR019904">
    <property type="entry name" value="Peroxiredoxin_OsmC"/>
</dbReference>
<proteinExistence type="predicted"/>
<gene>
    <name evidence="1" type="ORF">GCM10009433_08670</name>
</gene>
<protein>
    <submittedName>
        <fullName evidence="1">OsmC family protein</fullName>
    </submittedName>
</protein>
<dbReference type="InterPro" id="IPR015946">
    <property type="entry name" value="KH_dom-like_a/b"/>
</dbReference>
<accession>A0ABP3VC19</accession>
<comment type="caution">
    <text evidence="1">The sequence shown here is derived from an EMBL/GenBank/DDBJ whole genome shotgun (WGS) entry which is preliminary data.</text>
</comment>
<name>A0ABP3VC19_9FLAO</name>
<dbReference type="Pfam" id="PF02566">
    <property type="entry name" value="OsmC"/>
    <property type="match status" value="1"/>
</dbReference>
<dbReference type="PANTHER" id="PTHR42830:SF1">
    <property type="entry name" value="OSMOTICALLY INDUCIBLE FAMILY PROTEIN"/>
    <property type="match status" value="1"/>
</dbReference>
<dbReference type="InterPro" id="IPR003718">
    <property type="entry name" value="OsmC/Ohr_fam"/>
</dbReference>
<dbReference type="Proteomes" id="UP001500185">
    <property type="component" value="Unassembled WGS sequence"/>
</dbReference>
<dbReference type="Gene3D" id="3.30.300.20">
    <property type="match status" value="1"/>
</dbReference>
<organism evidence="1 2">
    <name type="scientific">Psychroflexus lacisalsi</name>
    <dbReference type="NCBI Taxonomy" id="503928"/>
    <lineage>
        <taxon>Bacteria</taxon>
        <taxon>Pseudomonadati</taxon>
        <taxon>Bacteroidota</taxon>
        <taxon>Flavobacteriia</taxon>
        <taxon>Flavobacteriales</taxon>
        <taxon>Flavobacteriaceae</taxon>
        <taxon>Psychroflexus</taxon>
    </lineage>
</organism>
<dbReference type="NCBIfam" id="TIGR03562">
    <property type="entry name" value="osmo_induc_OsmC"/>
    <property type="match status" value="1"/>
</dbReference>
<dbReference type="InterPro" id="IPR052707">
    <property type="entry name" value="OsmC_Ohr_Peroxiredoxin"/>
</dbReference>
<dbReference type="InterPro" id="IPR036102">
    <property type="entry name" value="OsmC/Ohrsf"/>
</dbReference>
<dbReference type="SUPFAM" id="SSF82784">
    <property type="entry name" value="OsmC-like"/>
    <property type="match status" value="1"/>
</dbReference>
<evidence type="ECO:0000313" key="2">
    <source>
        <dbReference type="Proteomes" id="UP001500185"/>
    </source>
</evidence>
<dbReference type="EMBL" id="BAAAGG010000005">
    <property type="protein sequence ID" value="GAA0754765.1"/>
    <property type="molecule type" value="Genomic_DNA"/>
</dbReference>
<dbReference type="PANTHER" id="PTHR42830">
    <property type="entry name" value="OSMOTICALLY INDUCIBLE FAMILY PROTEIN"/>
    <property type="match status" value="1"/>
</dbReference>
<evidence type="ECO:0000313" key="1">
    <source>
        <dbReference type="EMBL" id="GAA0754765.1"/>
    </source>
</evidence>
<sequence length="136" mass="14861">MTRHATAVWKGNIKEGEGSISSQSGILNQTPYSFKSRFEEGKGTNPEELIAAAHAGCFAMQLSAFLTEEEFTPESLETKGEVTLKDGTVTKSHLILKAKIDKIGQSKFDELVEKAKKNCPISKLLDTKISVESTLN</sequence>
<dbReference type="RefSeq" id="WP_224453412.1">
    <property type="nucleotide sequence ID" value="NZ_BAAAGG010000005.1"/>
</dbReference>